<dbReference type="PANTHER" id="PTHR38248:SF2">
    <property type="entry name" value="FUNK1 11"/>
    <property type="match status" value="1"/>
</dbReference>
<dbReference type="EMBL" id="CAUH01007068">
    <property type="protein sequence ID" value="CCU82805.1"/>
    <property type="molecule type" value="Genomic_DNA"/>
</dbReference>
<dbReference type="AlphaFoldDB" id="N1JQ35"/>
<dbReference type="OrthoDB" id="5584477at2759"/>
<dbReference type="InterPro" id="IPR040976">
    <property type="entry name" value="Pkinase_fungal"/>
</dbReference>
<dbReference type="Pfam" id="PF17667">
    <property type="entry name" value="Pkinase_fungal"/>
    <property type="match status" value="1"/>
</dbReference>
<dbReference type="Proteomes" id="UP000015441">
    <property type="component" value="Unassembled WGS sequence"/>
</dbReference>
<comment type="caution">
    <text evidence="2">The sequence shown here is derived from an EMBL/GenBank/DDBJ whole genome shotgun (WGS) entry which is preliminary data.</text>
</comment>
<dbReference type="GO" id="GO:0016301">
    <property type="term" value="F:kinase activity"/>
    <property type="evidence" value="ECO:0007669"/>
    <property type="project" value="UniProtKB-KW"/>
</dbReference>
<dbReference type="HOGENOM" id="CLU_005513_3_1_1"/>
<dbReference type="InParanoid" id="N1JQ35"/>
<reference evidence="2 3" key="1">
    <citation type="journal article" date="2010" name="Science">
        <title>Genome expansion and gene loss in powdery mildew fungi reveal tradeoffs in extreme parasitism.</title>
        <authorList>
            <person name="Spanu P.D."/>
            <person name="Abbott J.C."/>
            <person name="Amselem J."/>
            <person name="Burgis T.A."/>
            <person name="Soanes D.M."/>
            <person name="Stueber K."/>
            <person name="Ver Loren van Themaat E."/>
            <person name="Brown J.K.M."/>
            <person name="Butcher S.A."/>
            <person name="Gurr S.J."/>
            <person name="Lebrun M.-H."/>
            <person name="Ridout C.J."/>
            <person name="Schulze-Lefert P."/>
            <person name="Talbot N.J."/>
            <person name="Ahmadinejad N."/>
            <person name="Ametz C."/>
            <person name="Barton G.R."/>
            <person name="Benjdia M."/>
            <person name="Bidzinski P."/>
            <person name="Bindschedler L.V."/>
            <person name="Both M."/>
            <person name="Brewer M.T."/>
            <person name="Cadle-Davidson L."/>
            <person name="Cadle-Davidson M.M."/>
            <person name="Collemare J."/>
            <person name="Cramer R."/>
            <person name="Frenkel O."/>
            <person name="Godfrey D."/>
            <person name="Harriman J."/>
            <person name="Hoede C."/>
            <person name="King B.C."/>
            <person name="Klages S."/>
            <person name="Kleemann J."/>
            <person name="Knoll D."/>
            <person name="Koti P.S."/>
            <person name="Kreplak J."/>
            <person name="Lopez-Ruiz F.J."/>
            <person name="Lu X."/>
            <person name="Maekawa T."/>
            <person name="Mahanil S."/>
            <person name="Micali C."/>
            <person name="Milgroom M.G."/>
            <person name="Montana G."/>
            <person name="Noir S."/>
            <person name="O'Connell R.J."/>
            <person name="Oberhaensli S."/>
            <person name="Parlange F."/>
            <person name="Pedersen C."/>
            <person name="Quesneville H."/>
            <person name="Reinhardt R."/>
            <person name="Rott M."/>
            <person name="Sacristan S."/>
            <person name="Schmidt S.M."/>
            <person name="Schoen M."/>
            <person name="Skamnioti P."/>
            <person name="Sommer H."/>
            <person name="Stephens A."/>
            <person name="Takahara H."/>
            <person name="Thordal-Christensen H."/>
            <person name="Vigouroux M."/>
            <person name="Wessling R."/>
            <person name="Wicker T."/>
            <person name="Panstruga R."/>
        </authorList>
    </citation>
    <scope>NUCLEOTIDE SEQUENCE [LARGE SCALE GENOMIC DNA]</scope>
    <source>
        <strain evidence="2">DH14</strain>
    </source>
</reference>
<proteinExistence type="predicted"/>
<keyword evidence="2" id="KW-0808">Transferase</keyword>
<gene>
    <name evidence="2" type="ORF">BGHDH14_bghG007068000001001</name>
</gene>
<dbReference type="STRING" id="546991.N1JQ35"/>
<dbReference type="Gene3D" id="1.10.510.10">
    <property type="entry name" value="Transferase(Phosphotransferase) domain 1"/>
    <property type="match status" value="1"/>
</dbReference>
<dbReference type="SUPFAM" id="SSF56112">
    <property type="entry name" value="Protein kinase-like (PK-like)"/>
    <property type="match status" value="1"/>
</dbReference>
<protein>
    <submittedName>
        <fullName evidence="2">Serine/threonine-protein kinase Sgk2</fullName>
    </submittedName>
</protein>
<accession>N1JQ35</accession>
<dbReference type="PANTHER" id="PTHR38248">
    <property type="entry name" value="FUNK1 6"/>
    <property type="match status" value="1"/>
</dbReference>
<dbReference type="InterPro" id="IPR011009">
    <property type="entry name" value="Kinase-like_dom_sf"/>
</dbReference>
<evidence type="ECO:0000259" key="1">
    <source>
        <dbReference type="Pfam" id="PF17667"/>
    </source>
</evidence>
<keyword evidence="2" id="KW-0418">Kinase</keyword>
<sequence length="751" mass="86032">MSQFSEIFQDQNKASIEHIFKQFRNNYVPEDKKYSVMKYFGDLCKYTYHLDNNDMFKLSDLFRGTETAIHNNLVAFERFDQLIEDILGEDESCNILENTIRLAESTCHDVTLLQSGNQPTSISNTCAYTINRHIAVSSGFDKTAAALDKAVISELQKNVFSGISNFWDVFFEEKAWSKQTSSIWESYKSYEEAEGRKGWRTNQSIITLTEEMTETQVWDWLDLFRDKFLNQLNGPIAEPLKNCKVNLEANAPQLRGHYCNTNVTKSTFNRAADAQADFVVQSGELAGEKPQWKDVRVVGEFTKQAVKNARKAKFTQLSRYVREIFYAQPLRRFVHCFFVLKTKFELWIFDRTGAYSSGVKGIISEKELFVRAISSYLLMSDQELGLDLSTSQVGENIVVTIKGSNDDPTMQLKIDPKPIVRPQRLITRGTICFETVDKLSVVKYAWTSVKGYTEVDFLKVALPVRGVVNYLTSDEVYRTSEHLGNLDFSDADAWDLKSETLVISRGTHLMQPTMNPWDRDRKLIRIAITPRGQPLKTSKTILDFVVGIRDAILGHRRLYHRGILHGDISGGNIIMTSPSANDESKGVLLNLDYSVGLIESLKTDDDLYPTGTMKFMAIERLQKSVDKQPTIPRTVRHDLESFFYVFLVGCVEFEVVPQSKLHNFDRWCTNDVENNLAHKISCMSVIDYMVLKHFTPSFYYLKDLARSLRFILFGVNGIDYKTPSDCSLMYDEIIKAFNKTIEQITGKKILR</sequence>
<evidence type="ECO:0000313" key="3">
    <source>
        <dbReference type="Proteomes" id="UP000015441"/>
    </source>
</evidence>
<name>N1JQ35_BLUG1</name>
<evidence type="ECO:0000313" key="2">
    <source>
        <dbReference type="EMBL" id="CCU82805.1"/>
    </source>
</evidence>
<keyword evidence="3" id="KW-1185">Reference proteome</keyword>
<dbReference type="eggNOG" id="ENOG502S5WB">
    <property type="taxonomic scope" value="Eukaryota"/>
</dbReference>
<feature type="domain" description="Fungal-type protein kinase" evidence="1">
    <location>
        <begin position="277"/>
        <end position="650"/>
    </location>
</feature>
<organism evidence="2 3">
    <name type="scientific">Blumeria graminis f. sp. hordei (strain DH14)</name>
    <name type="common">Barley powdery mildew</name>
    <name type="synonym">Oidium monilioides f. sp. hordei</name>
    <dbReference type="NCBI Taxonomy" id="546991"/>
    <lineage>
        <taxon>Eukaryota</taxon>
        <taxon>Fungi</taxon>
        <taxon>Dikarya</taxon>
        <taxon>Ascomycota</taxon>
        <taxon>Pezizomycotina</taxon>
        <taxon>Leotiomycetes</taxon>
        <taxon>Erysiphales</taxon>
        <taxon>Erysiphaceae</taxon>
        <taxon>Blumeria</taxon>
        <taxon>Blumeria hordei</taxon>
    </lineage>
</organism>